<dbReference type="RefSeq" id="WP_014701075.1">
    <property type="nucleotide sequence ID" value="NC_017845.1"/>
</dbReference>
<dbReference type="eggNOG" id="COG1459">
    <property type="taxonomic scope" value="Bacteria"/>
</dbReference>
<evidence type="ECO:0000256" key="2">
    <source>
        <dbReference type="ARBA" id="ARBA00005745"/>
    </source>
</evidence>
<name>A0A0H3IC68_PECPM</name>
<feature type="transmembrane region" description="Helical" evidence="7">
    <location>
        <begin position="356"/>
        <end position="383"/>
    </location>
</feature>
<evidence type="ECO:0000256" key="7">
    <source>
        <dbReference type="SAM" id="Phobius"/>
    </source>
</evidence>
<protein>
    <submittedName>
        <fullName evidence="9">PilR</fullName>
    </submittedName>
</protein>
<dbReference type="KEGG" id="pec:W5S_3534"/>
<evidence type="ECO:0000256" key="3">
    <source>
        <dbReference type="ARBA" id="ARBA00022475"/>
    </source>
</evidence>
<dbReference type="GO" id="GO:0005886">
    <property type="term" value="C:plasma membrane"/>
    <property type="evidence" value="ECO:0007669"/>
    <property type="project" value="UniProtKB-SubCell"/>
</dbReference>
<sequence length="388" mass="43029">MVTLLIVIFCVLLVLGILLILSVAWPPMMRRTFWLTERIKFWQMVRTFWRMGIPLAKIFDMMADIYSDNGKRRNRGSLLCQQLSDAVSKRTFGEMNLPGPRDQIATLEDVLAAWCSPSEAVLFRVGNVSGNMSDALAQSISLLKYIQQIRSAMVPALGQMGLVVCSISGSLYGVSQYLLPAMSKLIPEERWTLHIIILNGISRGMQEHGALLCFVIGIITFGIIRNIPKRGGVVRRRFLEFIPPWSIYSTLQGALFMLSAGSLLKAGMLPLEVLNTLSQHASPWLVARLDAAAFRVRSGRNLGLALYESGYDFPSKESAIFLSRAGVSRDIADVLNDWGQEQMPVALERIRALSNWLTFGLGGVIGAFLIYVMFAVVGLTMTLSSQGF</sequence>
<evidence type="ECO:0000313" key="9">
    <source>
        <dbReference type="EMBL" id="AFI91604.1"/>
    </source>
</evidence>
<dbReference type="PATRIC" id="fig|1166016.3.peg.3596"/>
<dbReference type="InterPro" id="IPR042094">
    <property type="entry name" value="T2SS_GspF_sf"/>
</dbReference>
<dbReference type="PANTHER" id="PTHR30012">
    <property type="entry name" value="GENERAL SECRETION PATHWAY PROTEIN"/>
    <property type="match status" value="1"/>
</dbReference>
<feature type="transmembrane region" description="Helical" evidence="7">
    <location>
        <begin position="152"/>
        <end position="174"/>
    </location>
</feature>
<evidence type="ECO:0000256" key="6">
    <source>
        <dbReference type="ARBA" id="ARBA00023136"/>
    </source>
</evidence>
<reference evidence="9 10" key="1">
    <citation type="journal article" date="2012" name="J. Bacteriol.">
        <title>Genome sequence of Pectobacterium sp. strain SCC3193.</title>
        <authorList>
            <person name="Koskinen J.P."/>
            <person name="Laine P."/>
            <person name="Niemi O."/>
            <person name="Nykyri J."/>
            <person name="Harjunpaa H."/>
            <person name="Auvinen P."/>
            <person name="Paulin L."/>
            <person name="Pirhonen M."/>
            <person name="Palva T."/>
            <person name="Holm L."/>
        </authorList>
    </citation>
    <scope>NUCLEOTIDE SEQUENCE [LARGE SCALE GENOMIC DNA]</scope>
    <source>
        <strain evidence="9 10">SCC3193</strain>
    </source>
</reference>
<dbReference type="InterPro" id="IPR018076">
    <property type="entry name" value="T2SS_GspF_dom"/>
</dbReference>
<organism evidence="9 10">
    <name type="scientific">Pectobacterium parmentieri</name>
    <dbReference type="NCBI Taxonomy" id="1905730"/>
    <lineage>
        <taxon>Bacteria</taxon>
        <taxon>Pseudomonadati</taxon>
        <taxon>Pseudomonadota</taxon>
        <taxon>Gammaproteobacteria</taxon>
        <taxon>Enterobacterales</taxon>
        <taxon>Pectobacteriaceae</taxon>
        <taxon>Pectobacterium</taxon>
    </lineage>
</organism>
<gene>
    <name evidence="9" type="ordered locus">W5S_3534</name>
</gene>
<dbReference type="AlphaFoldDB" id="A0A0H3IC68"/>
<evidence type="ECO:0000313" key="10">
    <source>
        <dbReference type="Proteomes" id="UP000008044"/>
    </source>
</evidence>
<dbReference type="PANTHER" id="PTHR30012:SF0">
    <property type="entry name" value="TYPE II SECRETION SYSTEM PROTEIN F-RELATED"/>
    <property type="match status" value="1"/>
</dbReference>
<evidence type="ECO:0000256" key="4">
    <source>
        <dbReference type="ARBA" id="ARBA00022692"/>
    </source>
</evidence>
<proteinExistence type="inferred from homology"/>
<dbReference type="Gene3D" id="1.20.81.30">
    <property type="entry name" value="Type II secretion system (T2SS), domain F"/>
    <property type="match status" value="2"/>
</dbReference>
<dbReference type="STRING" id="1905730.W5S_3534"/>
<dbReference type="HOGENOM" id="CLU_063664_0_0_6"/>
<comment type="subcellular location">
    <subcellularLocation>
        <location evidence="1">Cell membrane</location>
        <topology evidence="1">Multi-pass membrane protein</topology>
    </subcellularLocation>
</comment>
<keyword evidence="5 7" id="KW-1133">Transmembrane helix</keyword>
<keyword evidence="4 7" id="KW-0812">Transmembrane</keyword>
<dbReference type="InterPro" id="IPR003004">
    <property type="entry name" value="GspF/PilC"/>
</dbReference>
<accession>A0A0H3IC68</accession>
<comment type="similarity">
    <text evidence="2">Belongs to the GSP F family.</text>
</comment>
<feature type="domain" description="Type II secretion system protein GspF" evidence="8">
    <location>
        <begin position="260"/>
        <end position="377"/>
    </location>
</feature>
<dbReference type="Pfam" id="PF00482">
    <property type="entry name" value="T2SSF"/>
    <property type="match status" value="1"/>
</dbReference>
<keyword evidence="3" id="KW-1003">Cell membrane</keyword>
<keyword evidence="6 7" id="KW-0472">Membrane</keyword>
<evidence type="ECO:0000259" key="8">
    <source>
        <dbReference type="Pfam" id="PF00482"/>
    </source>
</evidence>
<dbReference type="EMBL" id="CP003415">
    <property type="protein sequence ID" value="AFI91604.1"/>
    <property type="molecule type" value="Genomic_DNA"/>
</dbReference>
<feature type="transmembrane region" description="Helical" evidence="7">
    <location>
        <begin position="208"/>
        <end position="224"/>
    </location>
</feature>
<evidence type="ECO:0000256" key="1">
    <source>
        <dbReference type="ARBA" id="ARBA00004651"/>
    </source>
</evidence>
<evidence type="ECO:0000256" key="5">
    <source>
        <dbReference type="ARBA" id="ARBA00022989"/>
    </source>
</evidence>
<dbReference type="Proteomes" id="UP000008044">
    <property type="component" value="Chromosome"/>
</dbReference>